<dbReference type="Proteomes" id="UP000327468">
    <property type="component" value="Chromosome 8"/>
</dbReference>
<protein>
    <submittedName>
        <fullName evidence="1">Uncharacterized protein</fullName>
    </submittedName>
</protein>
<reference evidence="1 2" key="1">
    <citation type="submission" date="2019-06" db="EMBL/GenBank/DDBJ databases">
        <title>A chromosome-scale genome assembly of the striped catfish, Pangasianodon hypophthalmus.</title>
        <authorList>
            <person name="Wen M."/>
            <person name="Zahm M."/>
            <person name="Roques C."/>
            <person name="Cabau C."/>
            <person name="Klopp C."/>
            <person name="Donnadieu C."/>
            <person name="Jouanno E."/>
            <person name="Avarre J.-C."/>
            <person name="Campet M."/>
            <person name="Ha T.T.T."/>
            <person name="Dugue R."/>
            <person name="Lampietro C."/>
            <person name="Louis A."/>
            <person name="Herpin A."/>
            <person name="Echchiki A."/>
            <person name="Berthelot C."/>
            <person name="Parey E."/>
            <person name="Roest-Crollius H."/>
            <person name="Braasch I."/>
            <person name="Postlethwait J."/>
            <person name="Bobe J."/>
            <person name="Montfort J."/>
            <person name="Bouchez O."/>
            <person name="Begum T."/>
            <person name="Schartl M."/>
            <person name="Guiguen Y."/>
        </authorList>
    </citation>
    <scope>NUCLEOTIDE SEQUENCE [LARGE SCALE GENOMIC DNA]</scope>
    <source>
        <strain evidence="1 2">Indonesia</strain>
        <tissue evidence="1">Blood</tissue>
    </source>
</reference>
<proteinExistence type="predicted"/>
<accession>A0A5N5NKV6</accession>
<gene>
    <name evidence="1" type="ORF">PHYPO_G00237320</name>
</gene>
<organism evidence="1 2">
    <name type="scientific">Pangasianodon hypophthalmus</name>
    <name type="common">Striped catfish</name>
    <name type="synonym">Helicophagus hypophthalmus</name>
    <dbReference type="NCBI Taxonomy" id="310915"/>
    <lineage>
        <taxon>Eukaryota</taxon>
        <taxon>Metazoa</taxon>
        <taxon>Chordata</taxon>
        <taxon>Craniata</taxon>
        <taxon>Vertebrata</taxon>
        <taxon>Euteleostomi</taxon>
        <taxon>Actinopterygii</taxon>
        <taxon>Neopterygii</taxon>
        <taxon>Teleostei</taxon>
        <taxon>Ostariophysi</taxon>
        <taxon>Siluriformes</taxon>
        <taxon>Pangasiidae</taxon>
        <taxon>Pangasianodon</taxon>
    </lineage>
</organism>
<keyword evidence="2" id="KW-1185">Reference proteome</keyword>
<name>A0A5N5NKV6_PANHP</name>
<sequence>MLCAVSYLLQAQAPPLSSQVPKSKSFVVQVYNTLPLTAGDREMQSSTHIVSSLFSQWCVESQSEAFSNTSTQIPRINLADKVKVIIPKRPGPSGEDTKVMTSCV</sequence>
<comment type="caution">
    <text evidence="1">The sequence shown here is derived from an EMBL/GenBank/DDBJ whole genome shotgun (WGS) entry which is preliminary data.</text>
</comment>
<evidence type="ECO:0000313" key="1">
    <source>
        <dbReference type="EMBL" id="KAB5567829.1"/>
    </source>
</evidence>
<dbReference type="EMBL" id="VFJC01000009">
    <property type="protein sequence ID" value="KAB5567829.1"/>
    <property type="molecule type" value="Genomic_DNA"/>
</dbReference>
<dbReference type="AlphaFoldDB" id="A0A5N5NKV6"/>
<evidence type="ECO:0000313" key="2">
    <source>
        <dbReference type="Proteomes" id="UP000327468"/>
    </source>
</evidence>